<gene>
    <name evidence="3" type="ORF">AK812_SmicGene1695</name>
</gene>
<keyword evidence="2" id="KW-1133">Transmembrane helix</keyword>
<evidence type="ECO:0000313" key="4">
    <source>
        <dbReference type="Proteomes" id="UP000186817"/>
    </source>
</evidence>
<comment type="caution">
    <text evidence="3">The sequence shown here is derived from an EMBL/GenBank/DDBJ whole genome shotgun (WGS) entry which is preliminary data.</text>
</comment>
<dbReference type="Proteomes" id="UP000186817">
    <property type="component" value="Unassembled WGS sequence"/>
</dbReference>
<keyword evidence="2" id="KW-0812">Transmembrane</keyword>
<feature type="transmembrane region" description="Helical" evidence="2">
    <location>
        <begin position="136"/>
        <end position="154"/>
    </location>
</feature>
<feature type="transmembrane region" description="Helical" evidence="2">
    <location>
        <begin position="290"/>
        <end position="309"/>
    </location>
</feature>
<evidence type="ECO:0000256" key="2">
    <source>
        <dbReference type="SAM" id="Phobius"/>
    </source>
</evidence>
<evidence type="ECO:0000256" key="1">
    <source>
        <dbReference type="SAM" id="MobiDB-lite"/>
    </source>
</evidence>
<reference evidence="3 4" key="1">
    <citation type="submission" date="2016-02" db="EMBL/GenBank/DDBJ databases">
        <title>Genome analysis of coral dinoflagellate symbionts highlights evolutionary adaptations to a symbiotic lifestyle.</title>
        <authorList>
            <person name="Aranda M."/>
            <person name="Li Y."/>
            <person name="Liew Y.J."/>
            <person name="Baumgarten S."/>
            <person name="Simakov O."/>
            <person name="Wilson M."/>
            <person name="Piel J."/>
            <person name="Ashoor H."/>
            <person name="Bougouffa S."/>
            <person name="Bajic V.B."/>
            <person name="Ryu T."/>
            <person name="Ravasi T."/>
            <person name="Bayer T."/>
            <person name="Micklem G."/>
            <person name="Kim H."/>
            <person name="Bhak J."/>
            <person name="Lajeunesse T.C."/>
            <person name="Voolstra C.R."/>
        </authorList>
    </citation>
    <scope>NUCLEOTIDE SEQUENCE [LARGE SCALE GENOMIC DNA]</scope>
    <source>
        <strain evidence="3 4">CCMP2467</strain>
    </source>
</reference>
<keyword evidence="4" id="KW-1185">Reference proteome</keyword>
<feature type="transmembrane region" description="Helical" evidence="2">
    <location>
        <begin position="252"/>
        <end position="278"/>
    </location>
</feature>
<feature type="transmembrane region" description="Helical" evidence="2">
    <location>
        <begin position="419"/>
        <end position="441"/>
    </location>
</feature>
<protein>
    <submittedName>
        <fullName evidence="3">Uncharacterized protein</fullName>
    </submittedName>
</protein>
<dbReference type="EMBL" id="LSRX01000018">
    <property type="protein sequence ID" value="OLQ14242.1"/>
    <property type="molecule type" value="Genomic_DNA"/>
</dbReference>
<accession>A0A1Q9F3M8</accession>
<organism evidence="3 4">
    <name type="scientific">Symbiodinium microadriaticum</name>
    <name type="common">Dinoflagellate</name>
    <name type="synonym">Zooxanthella microadriatica</name>
    <dbReference type="NCBI Taxonomy" id="2951"/>
    <lineage>
        <taxon>Eukaryota</taxon>
        <taxon>Sar</taxon>
        <taxon>Alveolata</taxon>
        <taxon>Dinophyceae</taxon>
        <taxon>Suessiales</taxon>
        <taxon>Symbiodiniaceae</taxon>
        <taxon>Symbiodinium</taxon>
    </lineage>
</organism>
<keyword evidence="2" id="KW-0472">Membrane</keyword>
<sequence length="522" mass="58408">MPARPTPVSVGAPGETSAAMPDEAEQPVSALNASGDSQEVSDAAHGSKDSLEDLRNPVLDHYVALMTYMQATRAEIVRGICTFRVLQGAPRLWWRGRLHQLHRHSEMVTLLDEFWSHSWLVHPATKYLSVLFLNNGLPAFVAGAACAFVTFSLYATGLLPWKRMCTPSGAVGYYLTLLLWRCKKRVFLDVACVNQHDPQLKMEALVSIGAFLKRSRSLLVLWDATFVSRLWCMFEMAAFLHSHGLETRGKSLVICPVFVGPVFVIGNLGLCVLCMIFNFWPLPLFPSGGLLIATLTFPCLTLVSYIVLLHCRNIETMQKQVRNFTVQDSSSHCCASGHYDKRTGEHLICDRSIILRCVSAWFGSTEQFESLVRGKLLEVLVDQLANGTFTYWRLVQVNSPVLWVCLDILQEFLDNGLNMFLTLILYWLMVLPNMALIMLRLTYMVRLWCESTFARVLLAVGLVAVGTVLFGLCYATQVWLLPGFLTYLQSNLILVIFGGLVTLLLWCCVPAIRSPSPDSTII</sequence>
<evidence type="ECO:0000313" key="3">
    <source>
        <dbReference type="EMBL" id="OLQ14242.1"/>
    </source>
</evidence>
<feature type="transmembrane region" description="Helical" evidence="2">
    <location>
        <begin position="453"/>
        <end position="480"/>
    </location>
</feature>
<feature type="transmembrane region" description="Helical" evidence="2">
    <location>
        <begin position="492"/>
        <end position="512"/>
    </location>
</feature>
<feature type="region of interest" description="Disordered" evidence="1">
    <location>
        <begin position="1"/>
        <end position="49"/>
    </location>
</feature>
<proteinExistence type="predicted"/>
<dbReference type="OrthoDB" id="410459at2759"/>
<name>A0A1Q9F3M8_SYMMI</name>
<dbReference type="AlphaFoldDB" id="A0A1Q9F3M8"/>
<feature type="transmembrane region" description="Helical" evidence="2">
    <location>
        <begin position="394"/>
        <end position="413"/>
    </location>
</feature>
<feature type="compositionally biased region" description="Polar residues" evidence="1">
    <location>
        <begin position="29"/>
        <end position="40"/>
    </location>
</feature>